<dbReference type="Proteomes" id="UP000515823">
    <property type="component" value="Chromosome"/>
</dbReference>
<dbReference type="RefSeq" id="WP_249303550.1">
    <property type="nucleotide sequence ID" value="NZ_CP060634.1"/>
</dbReference>
<organism evidence="7 8">
    <name type="scientific">Qiania dongpingensis</name>
    <dbReference type="NCBI Taxonomy" id="2763669"/>
    <lineage>
        <taxon>Bacteria</taxon>
        <taxon>Bacillati</taxon>
        <taxon>Bacillota</taxon>
        <taxon>Clostridia</taxon>
        <taxon>Lachnospirales</taxon>
        <taxon>Lachnospiraceae</taxon>
        <taxon>Qiania</taxon>
    </lineage>
</organism>
<dbReference type="InterPro" id="IPR027417">
    <property type="entry name" value="P-loop_NTPase"/>
</dbReference>
<comment type="subunit">
    <text evidence="2">Heterodimer of SbcC and SbcD.</text>
</comment>
<evidence type="ECO:0000256" key="5">
    <source>
        <dbReference type="SAM" id="MobiDB-lite"/>
    </source>
</evidence>
<comment type="similarity">
    <text evidence="1">Belongs to the SMC family. SbcC subfamily.</text>
</comment>
<evidence type="ECO:0000256" key="1">
    <source>
        <dbReference type="ARBA" id="ARBA00006930"/>
    </source>
</evidence>
<proteinExistence type="inferred from homology"/>
<feature type="region of interest" description="Disordered" evidence="5">
    <location>
        <begin position="426"/>
        <end position="446"/>
    </location>
</feature>
<dbReference type="Pfam" id="PF13558">
    <property type="entry name" value="SbcC_Walker_B"/>
    <property type="match status" value="1"/>
</dbReference>
<dbReference type="Pfam" id="PF13476">
    <property type="entry name" value="AAA_23"/>
    <property type="match status" value="1"/>
</dbReference>
<reference evidence="7 8" key="1">
    <citation type="submission" date="2020-08" db="EMBL/GenBank/DDBJ databases">
        <authorList>
            <person name="Liu C."/>
            <person name="Sun Q."/>
        </authorList>
    </citation>
    <scope>NUCLEOTIDE SEQUENCE [LARGE SCALE GENOMIC DNA]</scope>
    <source>
        <strain evidence="7 8">NSJ-38</strain>
    </source>
</reference>
<dbReference type="GO" id="GO:0016887">
    <property type="term" value="F:ATP hydrolysis activity"/>
    <property type="evidence" value="ECO:0007669"/>
    <property type="project" value="InterPro"/>
</dbReference>
<dbReference type="PANTHER" id="PTHR32114">
    <property type="entry name" value="ABC TRANSPORTER ABCH.3"/>
    <property type="match status" value="1"/>
</dbReference>
<accession>A0A7G9G5T1</accession>
<dbReference type="PANTHER" id="PTHR32114:SF2">
    <property type="entry name" value="ABC TRANSPORTER ABCH.3"/>
    <property type="match status" value="1"/>
</dbReference>
<dbReference type="SUPFAM" id="SSF52540">
    <property type="entry name" value="P-loop containing nucleoside triphosphate hydrolases"/>
    <property type="match status" value="1"/>
</dbReference>
<dbReference type="GO" id="GO:0006302">
    <property type="term" value="P:double-strand break repair"/>
    <property type="evidence" value="ECO:0007669"/>
    <property type="project" value="InterPro"/>
</dbReference>
<evidence type="ECO:0000259" key="6">
    <source>
        <dbReference type="Pfam" id="PF13476"/>
    </source>
</evidence>
<name>A0A7G9G5T1_9FIRM</name>
<evidence type="ECO:0000313" key="8">
    <source>
        <dbReference type="Proteomes" id="UP000515823"/>
    </source>
</evidence>
<feature type="domain" description="Rad50/SbcC-type AAA" evidence="6">
    <location>
        <begin position="6"/>
        <end position="299"/>
    </location>
</feature>
<dbReference type="KEGG" id="qdo:H9Q78_03120"/>
<feature type="coiled-coil region" evidence="4">
    <location>
        <begin position="196"/>
        <end position="375"/>
    </location>
</feature>
<dbReference type="AlphaFoldDB" id="A0A7G9G5T1"/>
<evidence type="ECO:0000313" key="7">
    <source>
        <dbReference type="EMBL" id="QNM06163.1"/>
    </source>
</evidence>
<protein>
    <recommendedName>
        <fullName evidence="3">Nuclease SbcCD subunit C</fullName>
    </recommendedName>
</protein>
<gene>
    <name evidence="7" type="ORF">H9Q78_03120</name>
</gene>
<dbReference type="Gene3D" id="3.40.50.300">
    <property type="entry name" value="P-loop containing nucleotide triphosphate hydrolases"/>
    <property type="match status" value="2"/>
</dbReference>
<evidence type="ECO:0000256" key="4">
    <source>
        <dbReference type="SAM" id="Coils"/>
    </source>
</evidence>
<keyword evidence="4" id="KW-0175">Coiled coil</keyword>
<keyword evidence="8" id="KW-1185">Reference proteome</keyword>
<dbReference type="InterPro" id="IPR038729">
    <property type="entry name" value="Rad50/SbcC_AAA"/>
</dbReference>
<dbReference type="EMBL" id="CP060634">
    <property type="protein sequence ID" value="QNM06163.1"/>
    <property type="molecule type" value="Genomic_DNA"/>
</dbReference>
<evidence type="ECO:0000256" key="3">
    <source>
        <dbReference type="ARBA" id="ARBA00013368"/>
    </source>
</evidence>
<sequence>MKPEYLELCAWGPYKGRESIDFNRMGRSGLFLITGATGAGKTTVFDAVCFALYGCVSGGLRGLDSLRSGFADKNSRTYVKLIFSHKGKRYLVERSPRYDRPKLRGNGVTTESEKGTLSFMDGSSETLLAEGASAVTEQITELLGLRFSQFKQLSMLAQGEFSQFLTASSKERTQIFRNIFETRIYDSIQKYLSGRAKALSREIQECRLREEEAAARIRTEDEGFIKLLQAEKKDYERISHCLKEELEELERQKHKTAELAEKMGREREKCLSRLENAQERKNKEEEAGRLKKTIEILEEEAGRAGEKRSQIEKSRRALEIRPFNERLLSEKDRLNSTRKEIEKERQILTRRQETFLEALQKKKRLRDRLEEIRDIRKKQLIGILAEGLEEGMPCPVCGSERHPSPAYWKEQKDSGFTDADLKAMEKQAQTAESEEEEAHEAAALSKGTLERLEKQASDDEKEIFRLERIWKEKLEDAGFLGEEDYRASFLSRAEIERQEREIRKKEDELREKKTLFRRLRQEIDTGEKEDDSVLQEKSEKIQGEYDRLTREKEAIAVRLEAGKNSAEVLCAQRKKERGLLEAYGIAGDVERAVSGYNKKHLVFEQYVLSVYFEEILEAANKRFGRMSDGRYGFKRAEEAKDGRTKEGMELLVLDAYTGKARSVKTLSGGESFKAALSLALGMADVIQAYAGGIQVETLFIDEGFGSLDSESLDQAVNVLRSLAGGNRLVGIVSHVEELKERLERRIIIEKSNTGSTIRTSVI</sequence>
<evidence type="ECO:0000256" key="2">
    <source>
        <dbReference type="ARBA" id="ARBA00011322"/>
    </source>
</evidence>